<accession>A0ABN0WU71</accession>
<reference evidence="1 2" key="1">
    <citation type="journal article" date="2019" name="Int. J. Syst. Evol. Microbiol.">
        <title>The Global Catalogue of Microorganisms (GCM) 10K type strain sequencing project: providing services to taxonomists for standard genome sequencing and annotation.</title>
        <authorList>
            <consortium name="The Broad Institute Genomics Platform"/>
            <consortium name="The Broad Institute Genome Sequencing Center for Infectious Disease"/>
            <person name="Wu L."/>
            <person name="Ma J."/>
        </authorList>
    </citation>
    <scope>NUCLEOTIDE SEQUENCE [LARGE SCALE GENOMIC DNA]</scope>
    <source>
        <strain evidence="1 2">JCM 4565</strain>
    </source>
</reference>
<comment type="caution">
    <text evidence="1">The sequence shown here is derived from an EMBL/GenBank/DDBJ whole genome shotgun (WGS) entry which is preliminary data.</text>
</comment>
<protein>
    <submittedName>
        <fullName evidence="1">Uncharacterized protein</fullName>
    </submittedName>
</protein>
<dbReference type="RefSeq" id="WP_344117746.1">
    <property type="nucleotide sequence ID" value="NZ_BAAABW010000013.1"/>
</dbReference>
<dbReference type="EMBL" id="BAAABW010000013">
    <property type="protein sequence ID" value="GAA0346667.1"/>
    <property type="molecule type" value="Genomic_DNA"/>
</dbReference>
<evidence type="ECO:0000313" key="2">
    <source>
        <dbReference type="Proteomes" id="UP001500063"/>
    </source>
</evidence>
<sequence length="147" mass="16200">MTGYQVGVTLGTRRGEAPFTIAEDELPPADRMVSVNSRATAVAWCEDEFENLRAACEQAAESGDPSIAWKLPAALRSFFQLSRPTVDWVTVSERALAVAEALQDERAQLVAVRDLTSANHYSGRYAASYEYGMRALELSQRLRVDEG</sequence>
<name>A0ABN0WU71_9ACTN</name>
<keyword evidence="2" id="KW-1185">Reference proteome</keyword>
<organism evidence="1 2">
    <name type="scientific">Streptomyces blastmyceticus</name>
    <dbReference type="NCBI Taxonomy" id="68180"/>
    <lineage>
        <taxon>Bacteria</taxon>
        <taxon>Bacillati</taxon>
        <taxon>Actinomycetota</taxon>
        <taxon>Actinomycetes</taxon>
        <taxon>Kitasatosporales</taxon>
        <taxon>Streptomycetaceae</taxon>
        <taxon>Streptomyces</taxon>
    </lineage>
</organism>
<dbReference type="Proteomes" id="UP001500063">
    <property type="component" value="Unassembled WGS sequence"/>
</dbReference>
<evidence type="ECO:0000313" key="1">
    <source>
        <dbReference type="EMBL" id="GAA0346667.1"/>
    </source>
</evidence>
<gene>
    <name evidence="1" type="ORF">GCM10010319_23970</name>
</gene>
<proteinExistence type="predicted"/>